<organism evidence="2 3">
    <name type="scientific">Mycena pura</name>
    <dbReference type="NCBI Taxonomy" id="153505"/>
    <lineage>
        <taxon>Eukaryota</taxon>
        <taxon>Fungi</taxon>
        <taxon>Dikarya</taxon>
        <taxon>Basidiomycota</taxon>
        <taxon>Agaricomycotina</taxon>
        <taxon>Agaricomycetes</taxon>
        <taxon>Agaricomycetidae</taxon>
        <taxon>Agaricales</taxon>
        <taxon>Marasmiineae</taxon>
        <taxon>Mycenaceae</taxon>
        <taxon>Mycena</taxon>
    </lineage>
</organism>
<gene>
    <name evidence="2" type="ORF">GGX14DRAFT_575849</name>
</gene>
<evidence type="ECO:0000313" key="3">
    <source>
        <dbReference type="Proteomes" id="UP001219525"/>
    </source>
</evidence>
<dbReference type="Proteomes" id="UP001219525">
    <property type="component" value="Unassembled WGS sequence"/>
</dbReference>
<feature type="compositionally biased region" description="Pro residues" evidence="1">
    <location>
        <begin position="29"/>
        <end position="38"/>
    </location>
</feature>
<accession>A0AAD6Y5I2</accession>
<comment type="caution">
    <text evidence="2">The sequence shown here is derived from an EMBL/GenBank/DDBJ whole genome shotgun (WGS) entry which is preliminary data.</text>
</comment>
<protein>
    <submittedName>
        <fullName evidence="2">Uncharacterized protein</fullName>
    </submittedName>
</protein>
<reference evidence="2" key="1">
    <citation type="submission" date="2023-03" db="EMBL/GenBank/DDBJ databases">
        <title>Massive genome expansion in bonnet fungi (Mycena s.s.) driven by repeated elements and novel gene families across ecological guilds.</title>
        <authorList>
            <consortium name="Lawrence Berkeley National Laboratory"/>
            <person name="Harder C.B."/>
            <person name="Miyauchi S."/>
            <person name="Viragh M."/>
            <person name="Kuo A."/>
            <person name="Thoen E."/>
            <person name="Andreopoulos B."/>
            <person name="Lu D."/>
            <person name="Skrede I."/>
            <person name="Drula E."/>
            <person name="Henrissat B."/>
            <person name="Morin E."/>
            <person name="Kohler A."/>
            <person name="Barry K."/>
            <person name="LaButti K."/>
            <person name="Morin E."/>
            <person name="Salamov A."/>
            <person name="Lipzen A."/>
            <person name="Mereny Z."/>
            <person name="Hegedus B."/>
            <person name="Baldrian P."/>
            <person name="Stursova M."/>
            <person name="Weitz H."/>
            <person name="Taylor A."/>
            <person name="Grigoriev I.V."/>
            <person name="Nagy L.G."/>
            <person name="Martin F."/>
            <person name="Kauserud H."/>
        </authorList>
    </citation>
    <scope>NUCLEOTIDE SEQUENCE</scope>
    <source>
        <strain evidence="2">9144</strain>
    </source>
</reference>
<dbReference type="EMBL" id="JARJCW010000093">
    <property type="protein sequence ID" value="KAJ7195079.1"/>
    <property type="molecule type" value="Genomic_DNA"/>
</dbReference>
<keyword evidence="3" id="KW-1185">Reference proteome</keyword>
<evidence type="ECO:0000313" key="2">
    <source>
        <dbReference type="EMBL" id="KAJ7195079.1"/>
    </source>
</evidence>
<name>A0AAD6Y5I2_9AGAR</name>
<proteinExistence type="predicted"/>
<sequence>MRLPPLTPVELTATEVAATLRNRCHTTTQPPPPPPPGPRRPHLPTERSGSVGRGAAVVECLYGIDTVPVPWRTIVAGSHGMGGARTLCESERSVVLECAVTKNILRKTKCLPKKTEPACGKTRILRTFWS</sequence>
<evidence type="ECO:0000256" key="1">
    <source>
        <dbReference type="SAM" id="MobiDB-lite"/>
    </source>
</evidence>
<feature type="region of interest" description="Disordered" evidence="1">
    <location>
        <begin position="24"/>
        <end position="51"/>
    </location>
</feature>
<dbReference type="AlphaFoldDB" id="A0AAD6Y5I2"/>